<keyword evidence="1" id="KW-0472">Membrane</keyword>
<proteinExistence type="predicted"/>
<dbReference type="Pfam" id="PF19578">
    <property type="entry name" value="DUF6090"/>
    <property type="match status" value="1"/>
</dbReference>
<dbReference type="RefSeq" id="WP_386127123.1">
    <property type="nucleotide sequence ID" value="NZ_JBHTJL010000003.1"/>
</dbReference>
<comment type="caution">
    <text evidence="2">The sequence shown here is derived from an EMBL/GenBank/DDBJ whole genome shotgun (WGS) entry which is preliminary data.</text>
</comment>
<evidence type="ECO:0000313" key="2">
    <source>
        <dbReference type="EMBL" id="MFD1061839.1"/>
    </source>
</evidence>
<evidence type="ECO:0000313" key="3">
    <source>
        <dbReference type="Proteomes" id="UP001597013"/>
    </source>
</evidence>
<sequence>MKFFNKLRNKAMSKKRIGKYLAYAVGEIILVVIGILIAVSINDYQKEKSDREELNRILSLVKKDMLNDIKLLKEVLYDFKYNEKLMSKMLDDSINNSEYLYKCYACRYILSEYSTMSINTKGRNLLKTYNRVPIDKRPLVDSINLFYDNYIDHIDMNNQFMKDEIIEFNKYLRDNKTWFKAYFNDGRCNEDCANYFKSQEYLNRITLANAVISDALIPYFESYKIDAEKYIESIDKL</sequence>
<keyword evidence="1" id="KW-0812">Transmembrane</keyword>
<dbReference type="EMBL" id="JBHTJL010000003">
    <property type="protein sequence ID" value="MFD1061839.1"/>
    <property type="molecule type" value="Genomic_DNA"/>
</dbReference>
<feature type="transmembrane region" description="Helical" evidence="1">
    <location>
        <begin position="20"/>
        <end position="41"/>
    </location>
</feature>
<organism evidence="2 3">
    <name type="scientific">Winogradskyella litorisediminis</name>
    <dbReference type="NCBI Taxonomy" id="1156618"/>
    <lineage>
        <taxon>Bacteria</taxon>
        <taxon>Pseudomonadati</taxon>
        <taxon>Bacteroidota</taxon>
        <taxon>Flavobacteriia</taxon>
        <taxon>Flavobacteriales</taxon>
        <taxon>Flavobacteriaceae</taxon>
        <taxon>Winogradskyella</taxon>
    </lineage>
</organism>
<evidence type="ECO:0000256" key="1">
    <source>
        <dbReference type="SAM" id="Phobius"/>
    </source>
</evidence>
<keyword evidence="1" id="KW-1133">Transmembrane helix</keyword>
<protein>
    <submittedName>
        <fullName evidence="2">DUF6090 family protein</fullName>
    </submittedName>
</protein>
<accession>A0ABW3N299</accession>
<gene>
    <name evidence="2" type="ORF">ACFQ1Q_01175</name>
</gene>
<name>A0ABW3N299_9FLAO</name>
<dbReference type="InterPro" id="IPR045749">
    <property type="entry name" value="DUF6090"/>
</dbReference>
<reference evidence="3" key="1">
    <citation type="journal article" date="2019" name="Int. J. Syst. Evol. Microbiol.">
        <title>The Global Catalogue of Microorganisms (GCM) 10K type strain sequencing project: providing services to taxonomists for standard genome sequencing and annotation.</title>
        <authorList>
            <consortium name="The Broad Institute Genomics Platform"/>
            <consortium name="The Broad Institute Genome Sequencing Center for Infectious Disease"/>
            <person name="Wu L."/>
            <person name="Ma J."/>
        </authorList>
    </citation>
    <scope>NUCLEOTIDE SEQUENCE [LARGE SCALE GENOMIC DNA]</scope>
    <source>
        <strain evidence="3">CCUG 62215</strain>
    </source>
</reference>
<dbReference type="Proteomes" id="UP001597013">
    <property type="component" value="Unassembled WGS sequence"/>
</dbReference>
<keyword evidence="3" id="KW-1185">Reference proteome</keyword>